<organism evidence="2 3">
    <name type="scientific">Curvularia clavata</name>
    <dbReference type="NCBI Taxonomy" id="95742"/>
    <lineage>
        <taxon>Eukaryota</taxon>
        <taxon>Fungi</taxon>
        <taxon>Dikarya</taxon>
        <taxon>Ascomycota</taxon>
        <taxon>Pezizomycotina</taxon>
        <taxon>Dothideomycetes</taxon>
        <taxon>Pleosporomycetidae</taxon>
        <taxon>Pleosporales</taxon>
        <taxon>Pleosporineae</taxon>
        <taxon>Pleosporaceae</taxon>
        <taxon>Curvularia</taxon>
    </lineage>
</organism>
<proteinExistence type="predicted"/>
<gene>
    <name evidence="2" type="ORF">yc1106_03165</name>
</gene>
<name>A0A9Q9DRZ9_CURCL</name>
<dbReference type="Proteomes" id="UP001056012">
    <property type="component" value="Chromosome 2"/>
</dbReference>
<keyword evidence="1" id="KW-0812">Transmembrane</keyword>
<evidence type="ECO:0000313" key="3">
    <source>
        <dbReference type="Proteomes" id="UP001056012"/>
    </source>
</evidence>
<keyword evidence="1" id="KW-1133">Transmembrane helix</keyword>
<feature type="transmembrane region" description="Helical" evidence="1">
    <location>
        <begin position="293"/>
        <end position="316"/>
    </location>
</feature>
<feature type="transmembrane region" description="Helical" evidence="1">
    <location>
        <begin position="244"/>
        <end position="264"/>
    </location>
</feature>
<feature type="transmembrane region" description="Helical" evidence="1">
    <location>
        <begin position="203"/>
        <end position="223"/>
    </location>
</feature>
<feature type="transmembrane region" description="Helical" evidence="1">
    <location>
        <begin position="172"/>
        <end position="191"/>
    </location>
</feature>
<accession>A0A9Q9DRZ9</accession>
<feature type="transmembrane region" description="Helical" evidence="1">
    <location>
        <begin position="336"/>
        <end position="358"/>
    </location>
</feature>
<feature type="transmembrane region" description="Helical" evidence="1">
    <location>
        <begin position="15"/>
        <end position="34"/>
    </location>
</feature>
<feature type="transmembrane region" description="Helical" evidence="1">
    <location>
        <begin position="131"/>
        <end position="151"/>
    </location>
</feature>
<evidence type="ECO:0000256" key="1">
    <source>
        <dbReference type="SAM" id="Phobius"/>
    </source>
</evidence>
<reference evidence="2" key="1">
    <citation type="submission" date="2021-12" db="EMBL/GenBank/DDBJ databases">
        <title>Curvularia clavata genome.</title>
        <authorList>
            <person name="Cao Y."/>
        </authorList>
    </citation>
    <scope>NUCLEOTIDE SEQUENCE</scope>
    <source>
        <strain evidence="2">Yc1106</strain>
    </source>
</reference>
<keyword evidence="1" id="KW-0472">Membrane</keyword>
<feature type="transmembrane region" description="Helical" evidence="1">
    <location>
        <begin position="91"/>
        <end position="111"/>
    </location>
</feature>
<evidence type="ECO:0000313" key="2">
    <source>
        <dbReference type="EMBL" id="USP75891.1"/>
    </source>
</evidence>
<keyword evidence="3" id="KW-1185">Reference proteome</keyword>
<dbReference type="VEuPathDB" id="FungiDB:yc1106_03165"/>
<protein>
    <submittedName>
        <fullName evidence="2">Uncharacterized protein</fullName>
    </submittedName>
</protein>
<dbReference type="EMBL" id="CP089275">
    <property type="protein sequence ID" value="USP75891.1"/>
    <property type="molecule type" value="Genomic_DNA"/>
</dbReference>
<sequence length="376" mass="42713">MAPPPAQHRRSGDGTILFLYTFLAIVGIFTMRLLTQMTGNPPGYWEMFASHALPDGTPIKKDYSGFRFFDEGLSFLVSAFMFGPLRYNEPYYWQQIHFLIQLLPIIAIMNVEACRERNQASWLKYTAVWAFLYQNIGGAFIIPIWWAILHYRSSPSSYFQTGRTVPLPYARVILPATIVLYFIPTLAIWVPQDKNVVTLQNVLAFWQFTPILVNVPFWLISLTGSPSTSATKRNKDADISHLKILYAFSFLVSVAVHWYIIYGISVSPHPDATYARVFVPSTYTWNRDIPWGLLWIFQWDWAIISVMCIIPAWVAVCDVQRMRKGEASLENIFESFLVIMTIAIGGGPGAALSAVWFWREGNLAAIENASAAKKGQ</sequence>
<dbReference type="AlphaFoldDB" id="A0A9Q9DRZ9"/>
<dbReference type="OrthoDB" id="10029326at2759"/>